<dbReference type="EMBL" id="QURR01000015">
    <property type="protein sequence ID" value="RGE44219.1"/>
    <property type="molecule type" value="Genomic_DNA"/>
</dbReference>
<name>A0A373FLI2_COMTE</name>
<reference evidence="7 8" key="1">
    <citation type="submission" date="2018-08" db="EMBL/GenBank/DDBJ databases">
        <title>Comamonas testosteroni strain SWCO2.</title>
        <authorList>
            <person name="Jiang N."/>
            <person name="Zhang X.Z."/>
        </authorList>
    </citation>
    <scope>NUCLEOTIDE SEQUENCE [LARGE SCALE GENOMIC DNA]</scope>
    <source>
        <strain evidence="7 8">SWCO2</strain>
    </source>
</reference>
<evidence type="ECO:0000259" key="4">
    <source>
        <dbReference type="Pfam" id="PF00441"/>
    </source>
</evidence>
<evidence type="ECO:0000256" key="2">
    <source>
        <dbReference type="ARBA" id="ARBA00022630"/>
    </source>
</evidence>
<dbReference type="PANTHER" id="PTHR42707">
    <property type="entry name" value="ACYL-COA DEHYDROGENASE"/>
    <property type="match status" value="1"/>
</dbReference>
<dbReference type="SUPFAM" id="SSF47203">
    <property type="entry name" value="Acyl-CoA dehydrogenase C-terminal domain-like"/>
    <property type="match status" value="1"/>
</dbReference>
<dbReference type="Pfam" id="PF18158">
    <property type="entry name" value="AidB_N"/>
    <property type="match status" value="1"/>
</dbReference>
<accession>A0A373FLI2</accession>
<evidence type="ECO:0000256" key="3">
    <source>
        <dbReference type="ARBA" id="ARBA00022827"/>
    </source>
</evidence>
<dbReference type="Gene3D" id="2.40.110.20">
    <property type="match status" value="1"/>
</dbReference>
<dbReference type="SUPFAM" id="SSF56645">
    <property type="entry name" value="Acyl-CoA dehydrogenase NM domain-like"/>
    <property type="match status" value="1"/>
</dbReference>
<feature type="domain" description="Acyl-CoA dehydrogenase/oxidase C-terminal" evidence="4">
    <location>
        <begin position="287"/>
        <end position="442"/>
    </location>
</feature>
<dbReference type="OrthoDB" id="9771038at2"/>
<dbReference type="AlphaFoldDB" id="A0A373FLI2"/>
<dbReference type="InterPro" id="IPR041504">
    <property type="entry name" value="AidB_N"/>
</dbReference>
<feature type="domain" description="Adaptive response protein AidB N-terminal" evidence="6">
    <location>
        <begin position="14"/>
        <end position="169"/>
    </location>
</feature>
<dbReference type="NCBIfam" id="NF008594">
    <property type="entry name" value="PRK11561.1"/>
    <property type="match status" value="1"/>
</dbReference>
<evidence type="ECO:0000256" key="1">
    <source>
        <dbReference type="ARBA" id="ARBA00009347"/>
    </source>
</evidence>
<keyword evidence="3" id="KW-0274">FAD</keyword>
<dbReference type="GO" id="GO:0008470">
    <property type="term" value="F:3-methylbutanoyl-CoA dehydrogenase activity"/>
    <property type="evidence" value="ECO:0007669"/>
    <property type="project" value="UniProtKB-EC"/>
</dbReference>
<sequence length="548" mass="60068">MSVKADFLTHEVLNQPQAMPAYNAWSSDQVLRECVEREGGGWAADHLEWHGGICGGPMMEQGELANVHKPLLHTFDRYGRRIDEVEFHPAYHEVMRHSMAAQVHSFSWRNADKKGAHVVRAALSYLSGQAEAGTGCPLTMTHAAVPVLQRNPALAKEWIPKVLGTEYDPRSLPMAQKTACTIGMGMTEKQGGTDVRANTTRAIAQADGSYEIVGHKFFFSAPMCDAHLVLAQTDVGLSCFLLPRVLADGSLNAVRIQRLKDKLGDWANASSEVEFQGATAWMVGQEGRGVATILEMVALTRLDCAVGSAATMRQALVQALSHTHQRSVFGKTLAQQPLMRNVLADLALESEAATTLAMRIASAVDRAQHDEHEAALARLVTAVGKYWICKRTAVFVNEAQECLGGIGYVEENIMPRLYRQAPLNSIWEGSGNVQCLDVLRALRREPEVRDALFAELYRVRGQNAALDRQTQWLDQALNDAAALEQGSRYVVERMALAMQAALLLQNAPDFVANAFCHSRLDGMHGLAFGTLDSSAPFDALIERAMPQI</sequence>
<evidence type="ECO:0000313" key="7">
    <source>
        <dbReference type="EMBL" id="RGE44219.1"/>
    </source>
</evidence>
<organism evidence="7 8">
    <name type="scientific">Comamonas testosteroni</name>
    <name type="common">Pseudomonas testosteroni</name>
    <dbReference type="NCBI Taxonomy" id="285"/>
    <lineage>
        <taxon>Bacteria</taxon>
        <taxon>Pseudomonadati</taxon>
        <taxon>Pseudomonadota</taxon>
        <taxon>Betaproteobacteria</taxon>
        <taxon>Burkholderiales</taxon>
        <taxon>Comamonadaceae</taxon>
        <taxon>Comamonas</taxon>
    </lineage>
</organism>
<evidence type="ECO:0000259" key="6">
    <source>
        <dbReference type="Pfam" id="PF18158"/>
    </source>
</evidence>
<dbReference type="InterPro" id="IPR052904">
    <property type="entry name" value="Acyl-CoA_dehydrogenase-like"/>
</dbReference>
<keyword evidence="8" id="KW-1185">Reference proteome</keyword>
<dbReference type="InterPro" id="IPR009075">
    <property type="entry name" value="AcylCo_DH/oxidase_C"/>
</dbReference>
<dbReference type="Pfam" id="PF00441">
    <property type="entry name" value="Acyl-CoA_dh_1"/>
    <property type="match status" value="1"/>
</dbReference>
<evidence type="ECO:0000259" key="5">
    <source>
        <dbReference type="Pfam" id="PF02770"/>
    </source>
</evidence>
<dbReference type="Gene3D" id="6.10.250.600">
    <property type="match status" value="1"/>
</dbReference>
<comment type="similarity">
    <text evidence="1">Belongs to the acyl-CoA dehydrogenase family.</text>
</comment>
<feature type="domain" description="Acyl-CoA oxidase/dehydrogenase middle" evidence="5">
    <location>
        <begin position="184"/>
        <end position="276"/>
    </location>
</feature>
<comment type="caution">
    <text evidence="7">The sequence shown here is derived from an EMBL/GenBank/DDBJ whole genome shotgun (WGS) entry which is preliminary data.</text>
</comment>
<evidence type="ECO:0000313" key="8">
    <source>
        <dbReference type="Proteomes" id="UP000261948"/>
    </source>
</evidence>
<dbReference type="EC" id="1.3.8.4" evidence="7"/>
<keyword evidence="2" id="KW-0285">Flavoprotein</keyword>
<dbReference type="InterPro" id="IPR036250">
    <property type="entry name" value="AcylCo_DH-like_C"/>
</dbReference>
<keyword evidence="7" id="KW-0560">Oxidoreductase</keyword>
<gene>
    <name evidence="7" type="ORF">DZC30_13315</name>
</gene>
<dbReference type="Pfam" id="PF02770">
    <property type="entry name" value="Acyl-CoA_dh_M"/>
    <property type="match status" value="1"/>
</dbReference>
<dbReference type="InterPro" id="IPR006091">
    <property type="entry name" value="Acyl-CoA_Oxase/DH_mid-dom"/>
</dbReference>
<dbReference type="PANTHER" id="PTHR42707:SF3">
    <property type="entry name" value="ACYL-COA DEHYDROGENASE AIDB-RELATED"/>
    <property type="match status" value="1"/>
</dbReference>
<dbReference type="Proteomes" id="UP000261948">
    <property type="component" value="Unassembled WGS sequence"/>
</dbReference>
<proteinExistence type="inferred from homology"/>
<dbReference type="Gene3D" id="1.20.140.10">
    <property type="entry name" value="Butyryl-CoA Dehydrogenase, subunit A, domain 3"/>
    <property type="match status" value="1"/>
</dbReference>
<protein>
    <submittedName>
        <fullName evidence="7">Isovaleryl-CoA dehydrogenase</fullName>
        <ecNumber evidence="7">1.3.8.4</ecNumber>
    </submittedName>
</protein>
<dbReference type="InterPro" id="IPR009100">
    <property type="entry name" value="AcylCoA_DH/oxidase_NM_dom_sf"/>
</dbReference>